<dbReference type="GeneID" id="75107055"/>
<dbReference type="GO" id="GO:0046872">
    <property type="term" value="F:metal ion binding"/>
    <property type="evidence" value="ECO:0007669"/>
    <property type="project" value="UniProtKB-KW"/>
</dbReference>
<dbReference type="InterPro" id="IPR007197">
    <property type="entry name" value="rSAM"/>
</dbReference>
<keyword evidence="4" id="KW-0411">Iron-sulfur</keyword>
<sequence>MSVRRVLGHYFAVRDNLKEARFLVAARTPASFNPDSGLEELWLEHERIARGGRCDDNCTRSFLDLKIEIARRIFSKCSLCPWMCGVDRSVGRGHCGVGDPHVASEFLHHGEEEPLVPSHTIFFAGCTMDCVFCQNWDISWDPSAGRYIPEDELASVIEERRRDGSANVNFVGGDPTPAIPYILRVLSRVSVNVPVVWNSNMYMSGDALGLILGVADLYLTDFKFGNSDCAERLAGVRDYFEVVSGNHLMVSSEDMIIRHLVLPGHLECCTKPILSWIAENLGEETVINIMAQYRPLYRAAEHPDIYRYPSMAEIREARRWALKLGFENIL</sequence>
<feature type="domain" description="Radical SAM core" evidence="5">
    <location>
        <begin position="121"/>
        <end position="267"/>
    </location>
</feature>
<dbReference type="CDD" id="cd01335">
    <property type="entry name" value="Radical_SAM"/>
    <property type="match status" value="1"/>
</dbReference>
<evidence type="ECO:0000256" key="1">
    <source>
        <dbReference type="ARBA" id="ARBA00022691"/>
    </source>
</evidence>
<proteinExistence type="predicted"/>
<dbReference type="SUPFAM" id="SSF102114">
    <property type="entry name" value="Radical SAM enzymes"/>
    <property type="match status" value="1"/>
</dbReference>
<dbReference type="Gene3D" id="3.20.20.70">
    <property type="entry name" value="Aldolase class I"/>
    <property type="match status" value="1"/>
</dbReference>
<organism evidence="6">
    <name type="scientific">Methanothermobacter wolfeii</name>
    <name type="common">Methanobacterium wolfei</name>
    <dbReference type="NCBI Taxonomy" id="145261"/>
    <lineage>
        <taxon>Archaea</taxon>
        <taxon>Methanobacteriati</taxon>
        <taxon>Methanobacteriota</taxon>
        <taxon>Methanomada group</taxon>
        <taxon>Methanobacteria</taxon>
        <taxon>Methanobacteriales</taxon>
        <taxon>Methanobacteriaceae</taxon>
        <taxon>Methanothermobacter</taxon>
    </lineage>
</organism>
<keyword evidence="3" id="KW-0408">Iron</keyword>
<protein>
    <submittedName>
        <fullName evidence="6">Radical SAM protein</fullName>
    </submittedName>
</protein>
<dbReference type="Proteomes" id="UP001065373">
    <property type="component" value="Chromosome"/>
</dbReference>
<evidence type="ECO:0000256" key="4">
    <source>
        <dbReference type="ARBA" id="ARBA00023014"/>
    </source>
</evidence>
<dbReference type="SFLD" id="SFLDG01099">
    <property type="entry name" value="Uncharacterised_Radical_SAM_Su"/>
    <property type="match status" value="1"/>
</dbReference>
<gene>
    <name evidence="6" type="ORF">N5910_07345</name>
</gene>
<evidence type="ECO:0000313" key="6">
    <source>
        <dbReference type="EMBL" id="UXH31345.1"/>
    </source>
</evidence>
<evidence type="ECO:0000256" key="3">
    <source>
        <dbReference type="ARBA" id="ARBA00023004"/>
    </source>
</evidence>
<keyword evidence="2" id="KW-0479">Metal-binding</keyword>
<dbReference type="InterPro" id="IPR013785">
    <property type="entry name" value="Aldolase_TIM"/>
</dbReference>
<dbReference type="SFLD" id="SFLDS00029">
    <property type="entry name" value="Radical_SAM"/>
    <property type="match status" value="1"/>
</dbReference>
<dbReference type="InterPro" id="IPR058240">
    <property type="entry name" value="rSAM_sf"/>
</dbReference>
<keyword evidence="1" id="KW-0949">S-adenosyl-L-methionine</keyword>
<dbReference type="EMBL" id="CP104550">
    <property type="protein sequence ID" value="UXH31345.1"/>
    <property type="molecule type" value="Genomic_DNA"/>
</dbReference>
<evidence type="ECO:0000256" key="2">
    <source>
        <dbReference type="ARBA" id="ARBA00022723"/>
    </source>
</evidence>
<name>A0A9E7RS27_METWO</name>
<dbReference type="GO" id="GO:0003824">
    <property type="term" value="F:catalytic activity"/>
    <property type="evidence" value="ECO:0007669"/>
    <property type="project" value="InterPro"/>
</dbReference>
<dbReference type="PANTHER" id="PTHR43075:SF1">
    <property type="entry name" value="FORMATE LYASE ACTIVATING ENZYME, PUTATIVE (AFU_ORTHOLOGUE AFUA_2G15630)-RELATED"/>
    <property type="match status" value="1"/>
</dbReference>
<reference evidence="6" key="1">
    <citation type="submission" date="2022-09" db="EMBL/GenBank/DDBJ databases">
        <title>Characterization of three MwoI isoschizomers from sequenced genome and metagenomes.</title>
        <authorList>
            <person name="Fomenkov A."/>
            <person name="Xu S.Y."/>
            <person name="Roberts R.J."/>
        </authorList>
    </citation>
    <scope>NUCLEOTIDE SEQUENCE</scope>
    <source>
        <strain evidence="6">DSM 2970</strain>
    </source>
</reference>
<dbReference type="RefSeq" id="WP_261599483.1">
    <property type="nucleotide sequence ID" value="NZ_CP104550.1"/>
</dbReference>
<dbReference type="GO" id="GO:0051536">
    <property type="term" value="F:iron-sulfur cluster binding"/>
    <property type="evidence" value="ECO:0007669"/>
    <property type="project" value="UniProtKB-KW"/>
</dbReference>
<dbReference type="AlphaFoldDB" id="A0A9E7RS27"/>
<dbReference type="InterPro" id="IPR040085">
    <property type="entry name" value="MJ0674-like"/>
</dbReference>
<dbReference type="PANTHER" id="PTHR43075">
    <property type="entry name" value="FORMATE LYASE ACTIVATING ENZYME, PUTATIVE (AFU_ORTHOLOGUE AFUA_2G15630)-RELATED"/>
    <property type="match status" value="1"/>
</dbReference>
<dbReference type="Pfam" id="PF04055">
    <property type="entry name" value="Radical_SAM"/>
    <property type="match status" value="1"/>
</dbReference>
<accession>A0A9E7RS27</accession>
<evidence type="ECO:0000259" key="5">
    <source>
        <dbReference type="Pfam" id="PF04055"/>
    </source>
</evidence>